<reference evidence="7" key="1">
    <citation type="submission" date="2024-06" db="EMBL/GenBank/DDBJ databases">
        <title>Biodegradation of dimethachlon by Arthrobacter sp. K5: mechanistic insights and ecological implications.</title>
        <authorList>
            <person name="Hu S."/>
            <person name="Lu P."/>
        </authorList>
    </citation>
    <scope>NUCLEOTIDE SEQUENCE</scope>
    <source>
        <strain evidence="7">K5</strain>
    </source>
</reference>
<dbReference type="AlphaFoldDB" id="A0AAU8EX08"/>
<feature type="domain" description="Histidine kinase" evidence="6">
    <location>
        <begin position="75"/>
        <end position="159"/>
    </location>
</feature>
<dbReference type="PANTHER" id="PTHR24421:SF58">
    <property type="entry name" value="SIGNAL TRANSDUCTION HISTIDINE-PROTEIN KINASE_PHOSPHATASE UHPB"/>
    <property type="match status" value="1"/>
</dbReference>
<gene>
    <name evidence="7" type="ORF">ABRP34_10390</name>
</gene>
<dbReference type="PANTHER" id="PTHR24421">
    <property type="entry name" value="NITRATE/NITRITE SENSOR PROTEIN NARX-RELATED"/>
    <property type="match status" value="1"/>
</dbReference>
<dbReference type="InterPro" id="IPR003594">
    <property type="entry name" value="HATPase_dom"/>
</dbReference>
<dbReference type="GO" id="GO:0004673">
    <property type="term" value="F:protein histidine kinase activity"/>
    <property type="evidence" value="ECO:0007669"/>
    <property type="project" value="UniProtKB-EC"/>
</dbReference>
<dbReference type="InterPro" id="IPR036890">
    <property type="entry name" value="HATPase_C_sf"/>
</dbReference>
<dbReference type="InterPro" id="IPR004358">
    <property type="entry name" value="Sig_transdc_His_kin-like_C"/>
</dbReference>
<evidence type="ECO:0000313" key="7">
    <source>
        <dbReference type="EMBL" id="XCH13355.1"/>
    </source>
</evidence>
<dbReference type="PROSITE" id="PS50109">
    <property type="entry name" value="HIS_KIN"/>
    <property type="match status" value="1"/>
</dbReference>
<dbReference type="Gene3D" id="3.30.565.10">
    <property type="entry name" value="Histidine kinase-like ATPase, C-terminal domain"/>
    <property type="match status" value="1"/>
</dbReference>
<dbReference type="InterPro" id="IPR005467">
    <property type="entry name" value="His_kinase_dom"/>
</dbReference>
<evidence type="ECO:0000256" key="1">
    <source>
        <dbReference type="ARBA" id="ARBA00000085"/>
    </source>
</evidence>
<evidence type="ECO:0000256" key="4">
    <source>
        <dbReference type="ARBA" id="ARBA00022777"/>
    </source>
</evidence>
<proteinExistence type="predicted"/>
<protein>
    <recommendedName>
        <fullName evidence="2">histidine kinase</fullName>
        <ecNumber evidence="2">2.7.13.3</ecNumber>
    </recommendedName>
</protein>
<dbReference type="EMBL" id="CP159279">
    <property type="protein sequence ID" value="XCH13355.1"/>
    <property type="molecule type" value="Genomic_DNA"/>
</dbReference>
<dbReference type="EC" id="2.7.13.3" evidence="2"/>
<evidence type="ECO:0000256" key="3">
    <source>
        <dbReference type="ARBA" id="ARBA00022679"/>
    </source>
</evidence>
<organism evidence="7">
    <name type="scientific">Arthrobacter sp. K5</name>
    <dbReference type="NCBI Taxonomy" id="2839623"/>
    <lineage>
        <taxon>Bacteria</taxon>
        <taxon>Bacillati</taxon>
        <taxon>Actinomycetota</taxon>
        <taxon>Actinomycetes</taxon>
        <taxon>Micrococcales</taxon>
        <taxon>Micrococcaceae</taxon>
        <taxon>Arthrobacter</taxon>
    </lineage>
</organism>
<dbReference type="GO" id="GO:0000160">
    <property type="term" value="P:phosphorelay signal transduction system"/>
    <property type="evidence" value="ECO:0007669"/>
    <property type="project" value="UniProtKB-KW"/>
</dbReference>
<accession>A0AAU8EX08</accession>
<keyword evidence="4" id="KW-0418">Kinase</keyword>
<dbReference type="RefSeq" id="WP_003806376.1">
    <property type="nucleotide sequence ID" value="NZ_CP159279.1"/>
</dbReference>
<evidence type="ECO:0000256" key="5">
    <source>
        <dbReference type="ARBA" id="ARBA00023012"/>
    </source>
</evidence>
<name>A0AAU8EX08_9MICC</name>
<dbReference type="PRINTS" id="PR00344">
    <property type="entry name" value="BCTRLSENSOR"/>
</dbReference>
<dbReference type="InterPro" id="IPR050482">
    <property type="entry name" value="Sensor_HK_TwoCompSys"/>
</dbReference>
<keyword evidence="3" id="KW-0808">Transferase</keyword>
<dbReference type="CDD" id="cd16917">
    <property type="entry name" value="HATPase_UhpB-NarQ-NarX-like"/>
    <property type="match status" value="1"/>
</dbReference>
<dbReference type="Pfam" id="PF02518">
    <property type="entry name" value="HATPase_c"/>
    <property type="match status" value="1"/>
</dbReference>
<keyword evidence="7" id="KW-0067">ATP-binding</keyword>
<keyword evidence="7" id="KW-0547">Nucleotide-binding</keyword>
<dbReference type="SUPFAM" id="SSF55874">
    <property type="entry name" value="ATPase domain of HSP90 chaperone/DNA topoisomerase II/histidine kinase"/>
    <property type="match status" value="1"/>
</dbReference>
<sequence length="159" mass="16602">MNQSATLEEVIEVGGVMTDRQPVDFHRLGLAGCIDRLTVPLRRQGTCVRWETPHHGVEISSGCASLLYHSAQVALSNTFKYAHATDVTVRLAAVFHGIRLMVADNGTGFESVPPAAGEGIGHGAGLRTISQAVKEAGGTVDISSAPGTGTAITITIPLD</sequence>
<comment type="catalytic activity">
    <reaction evidence="1">
        <text>ATP + protein L-histidine = ADP + protein N-phospho-L-histidine.</text>
        <dbReference type="EC" id="2.7.13.3"/>
    </reaction>
</comment>
<dbReference type="GO" id="GO:0005524">
    <property type="term" value="F:ATP binding"/>
    <property type="evidence" value="ECO:0007669"/>
    <property type="project" value="UniProtKB-KW"/>
</dbReference>
<evidence type="ECO:0000259" key="6">
    <source>
        <dbReference type="PROSITE" id="PS50109"/>
    </source>
</evidence>
<evidence type="ECO:0000256" key="2">
    <source>
        <dbReference type="ARBA" id="ARBA00012438"/>
    </source>
</evidence>
<keyword evidence="5" id="KW-0902">Two-component regulatory system</keyword>